<dbReference type="InterPro" id="IPR011010">
    <property type="entry name" value="DNA_brk_join_enz"/>
</dbReference>
<dbReference type="CDD" id="cd00397">
    <property type="entry name" value="DNA_BRE_C"/>
    <property type="match status" value="1"/>
</dbReference>
<name>A0A5B9E3J7_9GAMM</name>
<protein>
    <submittedName>
        <fullName evidence="3">Site-specific integrase</fullName>
    </submittedName>
</protein>
<dbReference type="PROSITE" id="PS51898">
    <property type="entry name" value="TYR_RECOMBINASE"/>
    <property type="match status" value="1"/>
</dbReference>
<organism evidence="3 4">
    <name type="scientific">Rhodanobacter glycinis</name>
    <dbReference type="NCBI Taxonomy" id="582702"/>
    <lineage>
        <taxon>Bacteria</taxon>
        <taxon>Pseudomonadati</taxon>
        <taxon>Pseudomonadota</taxon>
        <taxon>Gammaproteobacteria</taxon>
        <taxon>Lysobacterales</taxon>
        <taxon>Rhodanobacteraceae</taxon>
        <taxon>Rhodanobacter</taxon>
    </lineage>
</organism>
<dbReference type="InterPro" id="IPR002104">
    <property type="entry name" value="Integrase_catalytic"/>
</dbReference>
<reference evidence="3 4" key="1">
    <citation type="submission" date="2019-08" db="EMBL/GenBank/DDBJ databases">
        <title>Complete genome sequence of Rhodanobacter glycinis strain T01E-68 isolated from tomato root.</title>
        <authorList>
            <person name="Weon H.-Y."/>
            <person name="Lee S.A."/>
        </authorList>
    </citation>
    <scope>NUCLEOTIDE SEQUENCE [LARGE SCALE GENOMIC DNA]</scope>
    <source>
        <strain evidence="3 4">T01E-68</strain>
    </source>
</reference>
<dbReference type="EMBL" id="CP042807">
    <property type="protein sequence ID" value="QEE24776.1"/>
    <property type="molecule type" value="Genomic_DNA"/>
</dbReference>
<dbReference type="InterPro" id="IPR013762">
    <property type="entry name" value="Integrase-like_cat_sf"/>
</dbReference>
<dbReference type="RefSeq" id="WP_147627300.1">
    <property type="nucleotide sequence ID" value="NZ_CP042807.1"/>
</dbReference>
<dbReference type="GO" id="GO:0003677">
    <property type="term" value="F:DNA binding"/>
    <property type="evidence" value="ECO:0007669"/>
    <property type="project" value="InterPro"/>
</dbReference>
<dbReference type="SUPFAM" id="SSF56349">
    <property type="entry name" value="DNA breaking-rejoining enzymes"/>
    <property type="match status" value="1"/>
</dbReference>
<evidence type="ECO:0000313" key="4">
    <source>
        <dbReference type="Proteomes" id="UP000321807"/>
    </source>
</evidence>
<gene>
    <name evidence="3" type="ORF">CS053_09900</name>
</gene>
<dbReference type="Pfam" id="PF00589">
    <property type="entry name" value="Phage_integrase"/>
    <property type="match status" value="1"/>
</dbReference>
<accession>A0A5B9E3J7</accession>
<dbReference type="Gene3D" id="1.10.443.10">
    <property type="entry name" value="Intergrase catalytic core"/>
    <property type="match status" value="1"/>
</dbReference>
<evidence type="ECO:0000313" key="3">
    <source>
        <dbReference type="EMBL" id="QEE24776.1"/>
    </source>
</evidence>
<evidence type="ECO:0000256" key="1">
    <source>
        <dbReference type="ARBA" id="ARBA00023172"/>
    </source>
</evidence>
<dbReference type="KEGG" id="rgl:CS053_09900"/>
<feature type="domain" description="Tyr recombinase" evidence="2">
    <location>
        <begin position="156"/>
        <end position="390"/>
    </location>
</feature>
<sequence length="404" mass="45831">MFKRLTSDFLPPALRQDFLVDQTGVPRYWATIWSTLTLNDVAPSSREKKLRFLDSLYVHADETVGPGSLDRALCPFDEPLIATILESWFISIVNHGNNSQSDEARWRTGFEFVSQTATWLSKATLPGEDSRCIELKLHRLSHLYGQLHVARPRQSARVRSLPANVAEALYKLLDPTSESNPFVSERTRWTVFISFMLMLHQGLRRGELLQLPADAVKSAYDSRAGCERSWLNVETNPYEDESTDPRFSRPSIKTAQSIRQLPVSPAIAGLVQSYVENYRGRPDHAFLINSQKQRPLSTESLTKLFAKVSSALPAEVRDELSARAGRSTVTPHDLRHTCAVVRLNQLLVQGDHMDEATQKLRTFFGWARDSTMPMRYASAVFEDRLSKVWSEQLDGQIEMLRALP</sequence>
<dbReference type="Proteomes" id="UP000321807">
    <property type="component" value="Chromosome"/>
</dbReference>
<keyword evidence="1" id="KW-0233">DNA recombination</keyword>
<dbReference type="AlphaFoldDB" id="A0A5B9E3J7"/>
<dbReference type="GO" id="GO:0015074">
    <property type="term" value="P:DNA integration"/>
    <property type="evidence" value="ECO:0007669"/>
    <property type="project" value="InterPro"/>
</dbReference>
<evidence type="ECO:0000259" key="2">
    <source>
        <dbReference type="PROSITE" id="PS51898"/>
    </source>
</evidence>
<proteinExistence type="predicted"/>
<dbReference type="GO" id="GO:0006310">
    <property type="term" value="P:DNA recombination"/>
    <property type="evidence" value="ECO:0007669"/>
    <property type="project" value="UniProtKB-KW"/>
</dbReference>